<dbReference type="AlphaFoldDB" id="X1IYB4"/>
<feature type="non-terminal residue" evidence="1">
    <location>
        <position position="138"/>
    </location>
</feature>
<comment type="caution">
    <text evidence="1">The sequence shown here is derived from an EMBL/GenBank/DDBJ whole genome shotgun (WGS) entry which is preliminary data.</text>
</comment>
<protein>
    <submittedName>
        <fullName evidence="1">Uncharacterized protein</fullName>
    </submittedName>
</protein>
<proteinExistence type="predicted"/>
<evidence type="ECO:0000313" key="1">
    <source>
        <dbReference type="EMBL" id="GAH62518.1"/>
    </source>
</evidence>
<name>X1IYB4_9ZZZZ</name>
<reference evidence="1" key="1">
    <citation type="journal article" date="2014" name="Front. Microbiol.">
        <title>High frequency of phylogenetically diverse reductive dehalogenase-homologous genes in deep subseafloor sedimentary metagenomes.</title>
        <authorList>
            <person name="Kawai M."/>
            <person name="Futagami T."/>
            <person name="Toyoda A."/>
            <person name="Takaki Y."/>
            <person name="Nishi S."/>
            <person name="Hori S."/>
            <person name="Arai W."/>
            <person name="Tsubouchi T."/>
            <person name="Morono Y."/>
            <person name="Uchiyama I."/>
            <person name="Ito T."/>
            <person name="Fujiyama A."/>
            <person name="Inagaki F."/>
            <person name="Takami H."/>
        </authorList>
    </citation>
    <scope>NUCLEOTIDE SEQUENCE</scope>
    <source>
        <strain evidence="1">Expedition CK06-06</strain>
    </source>
</reference>
<organism evidence="1">
    <name type="scientific">marine sediment metagenome</name>
    <dbReference type="NCBI Taxonomy" id="412755"/>
    <lineage>
        <taxon>unclassified sequences</taxon>
        <taxon>metagenomes</taxon>
        <taxon>ecological metagenomes</taxon>
    </lineage>
</organism>
<accession>X1IYB4</accession>
<gene>
    <name evidence="1" type="ORF">S03H2_49984</name>
</gene>
<sequence>MKLAPETRYEARVKAAIAQALLAEIRPLASAERDLAEGGPLGTIRMAEVGVKQGQLTSRLLVLEPRLHLWLVDRWAPAGLKDAYRKSGDTAANAGPAECEAWHVDMMRRIVHEWRRTVVLAMDSRDAACSMMDGYLHA</sequence>
<dbReference type="EMBL" id="BARU01031618">
    <property type="protein sequence ID" value="GAH62518.1"/>
    <property type="molecule type" value="Genomic_DNA"/>
</dbReference>